<dbReference type="RefSeq" id="WP_153249083.1">
    <property type="nucleotide sequence ID" value="NZ_CP044205.1"/>
</dbReference>
<evidence type="ECO:0000313" key="2">
    <source>
        <dbReference type="Proteomes" id="UP000325755"/>
    </source>
</evidence>
<dbReference type="EMBL" id="CP044205">
    <property type="protein sequence ID" value="QFY43099.1"/>
    <property type="molecule type" value="Genomic_DNA"/>
</dbReference>
<protein>
    <submittedName>
        <fullName evidence="1">Uncharacterized protein</fullName>
    </submittedName>
</protein>
<keyword evidence="2" id="KW-1185">Reference proteome</keyword>
<dbReference type="KEGG" id="mmob:F6R98_11100"/>
<dbReference type="InParanoid" id="A0A5Q0BHR1"/>
<name>A0A5Q0BHR1_9GAMM</name>
<sequence>MGHPLDPNRVRIRHTSLAVQQRSAQTVFSLARINTDSVYFLNMDTPICLPTSQYGSLFGKQPTRPTHDEGRKRGIIIVLRFYKTLCCLQINPLAELESSVIKESGSNRQPLAR</sequence>
<proteinExistence type="predicted"/>
<dbReference type="Proteomes" id="UP000325755">
    <property type="component" value="Chromosome"/>
</dbReference>
<evidence type="ECO:0000313" key="1">
    <source>
        <dbReference type="EMBL" id="QFY43099.1"/>
    </source>
</evidence>
<reference evidence="1 2" key="1">
    <citation type="submission" date="2019-09" db="EMBL/GenBank/DDBJ databases">
        <title>Ecophysiology of the spiral-shaped methanotroph Methylospira mobilis as revealed by the complete genome sequence.</title>
        <authorList>
            <person name="Oshkin I.Y."/>
            <person name="Dedysh S.N."/>
            <person name="Miroshnikov K."/>
            <person name="Danilova O.V."/>
            <person name="Hakobyan A."/>
            <person name="Liesack W."/>
        </authorList>
    </citation>
    <scope>NUCLEOTIDE SEQUENCE [LARGE SCALE GENOMIC DNA]</scope>
    <source>
        <strain evidence="1 2">Shm1</strain>
    </source>
</reference>
<organism evidence="1 2">
    <name type="scientific">Candidatus Methylospira mobilis</name>
    <dbReference type="NCBI Taxonomy" id="1808979"/>
    <lineage>
        <taxon>Bacteria</taxon>
        <taxon>Pseudomonadati</taxon>
        <taxon>Pseudomonadota</taxon>
        <taxon>Gammaproteobacteria</taxon>
        <taxon>Methylococcales</taxon>
        <taxon>Methylococcaceae</taxon>
        <taxon>Candidatus Methylospira</taxon>
    </lineage>
</organism>
<dbReference type="AlphaFoldDB" id="A0A5Q0BHR1"/>
<accession>A0A5Q0BHR1</accession>
<gene>
    <name evidence="1" type="ORF">F6R98_11100</name>
</gene>